<feature type="domain" description="Integrase catalytic" evidence="3">
    <location>
        <begin position="513"/>
        <end position="672"/>
    </location>
</feature>
<dbReference type="InterPro" id="IPR043128">
    <property type="entry name" value="Rev_trsase/Diguanyl_cyclase"/>
</dbReference>
<name>A0AAE1I1J9_9NEOP</name>
<evidence type="ECO:0000259" key="3">
    <source>
        <dbReference type="PROSITE" id="PS50994"/>
    </source>
</evidence>
<keyword evidence="5" id="KW-1185">Reference proteome</keyword>
<dbReference type="SUPFAM" id="SSF56672">
    <property type="entry name" value="DNA/RNA polymerases"/>
    <property type="match status" value="1"/>
</dbReference>
<feature type="non-terminal residue" evidence="4">
    <location>
        <position position="1"/>
    </location>
</feature>
<dbReference type="CDD" id="cd01647">
    <property type="entry name" value="RT_LTR"/>
    <property type="match status" value="1"/>
</dbReference>
<dbReference type="Gene3D" id="3.10.10.10">
    <property type="entry name" value="HIV Type 1 Reverse Transcriptase, subunit A, domain 1"/>
    <property type="match status" value="1"/>
</dbReference>
<dbReference type="InterPro" id="IPR043502">
    <property type="entry name" value="DNA/RNA_pol_sf"/>
</dbReference>
<dbReference type="InterPro" id="IPR036397">
    <property type="entry name" value="RNaseH_sf"/>
</dbReference>
<reference evidence="4" key="2">
    <citation type="journal article" date="2023" name="BMC Genomics">
        <title>Pest status, molecular evolution, and epigenetic factors derived from the genome assembly of Frankliniella fusca, a thysanopteran phytovirus vector.</title>
        <authorList>
            <person name="Catto M.A."/>
            <person name="Labadie P.E."/>
            <person name="Jacobson A.L."/>
            <person name="Kennedy G.G."/>
            <person name="Srinivasan R."/>
            <person name="Hunt B.G."/>
        </authorList>
    </citation>
    <scope>NUCLEOTIDE SEQUENCE</scope>
    <source>
        <strain evidence="4">PL_HMW_Pooled</strain>
    </source>
</reference>
<dbReference type="InterPro" id="IPR041588">
    <property type="entry name" value="Integrase_H2C2"/>
</dbReference>
<dbReference type="AlphaFoldDB" id="A0AAE1I1J9"/>
<dbReference type="GO" id="GO:0042575">
    <property type="term" value="C:DNA polymerase complex"/>
    <property type="evidence" value="ECO:0007669"/>
    <property type="project" value="UniProtKB-ARBA"/>
</dbReference>
<dbReference type="InterPro" id="IPR000477">
    <property type="entry name" value="RT_dom"/>
</dbReference>
<evidence type="ECO:0000256" key="2">
    <source>
        <dbReference type="SAM" id="MobiDB-lite"/>
    </source>
</evidence>
<comment type="caution">
    <text evidence="4">The sequence shown here is derived from an EMBL/GenBank/DDBJ whole genome shotgun (WGS) entry which is preliminary data.</text>
</comment>
<feature type="region of interest" description="Disordered" evidence="2">
    <location>
        <begin position="342"/>
        <end position="370"/>
    </location>
</feature>
<gene>
    <name evidence="4" type="ORF">KUF71_024851</name>
</gene>
<dbReference type="Proteomes" id="UP001219518">
    <property type="component" value="Unassembled WGS sequence"/>
</dbReference>
<sequence>MKETLNLSHLPPASREKLLNLFCEYKDIFTKTDESVGKFPDIYHHIPTEEGKIVRRKPYRIPYAERVAYQAEIDRLRRLGIIVRSTSEWCNPTIFLHKVLPCGRVKSKIILDSRYLNKITTDSVPFKTKRLDEALDFLSNKTHISRFDLASAFMSVPINPDHTHKLAFEGLRGEKWEYIRGCYGLKYLPMTFSWAMDTATSSIHDCYPYFDDLCLASTSFEQHLTSMRSLFAKLRQSNLKLRLDKTEVLPKTLTYLGFEITDGKIRPQKAKLEHIKKCPVPSGPPQAAKKALKSFLALTNWIHNSALLSRLIAKLLAYNVEFIYLAGPQMAADYLSRLQHPADSRQKSSAKTSIPHPLPRSPSVSDSNRTVMPPCDIPGPPPLIALINNHKTVTITDVRAAQGADAECTAIKENLHLYPEFVIRDNLLCIRNPKFTGFSHQIFVPVALRATIIFQCHNIGHFSLRKTYHTLRRQWVFPRMYTMAKQLIKTCKQCNGRNSPHQIENPPLLSAPLPTRPFERVEIDLIGEIFPHSSKGHTHILVIKDTFSKFIILTGLRRTDSETICRKLTKHLILPHGTPAIVKSDNAKNLTSCLMKDFLTALKIRKVELIPYSPQNNSVEASNKSIVNILSKLIGDNPRSWHSLLSATAASMNASLHNHTGFSPYEVITGRPYVFPWGELSTPQNVNTNNFVPTLKNNLRNIHESVSATLQETREATHSQKNKNRFSRKFEVHSKVWFKNPLRERQLGKFDKAWSGP</sequence>
<dbReference type="SUPFAM" id="SSF53098">
    <property type="entry name" value="Ribonuclease H-like"/>
    <property type="match status" value="1"/>
</dbReference>
<organism evidence="4 5">
    <name type="scientific">Frankliniella fusca</name>
    <dbReference type="NCBI Taxonomy" id="407009"/>
    <lineage>
        <taxon>Eukaryota</taxon>
        <taxon>Metazoa</taxon>
        <taxon>Ecdysozoa</taxon>
        <taxon>Arthropoda</taxon>
        <taxon>Hexapoda</taxon>
        <taxon>Insecta</taxon>
        <taxon>Pterygota</taxon>
        <taxon>Neoptera</taxon>
        <taxon>Paraneoptera</taxon>
        <taxon>Thysanoptera</taxon>
        <taxon>Terebrantia</taxon>
        <taxon>Thripoidea</taxon>
        <taxon>Thripidae</taxon>
        <taxon>Frankliniella</taxon>
    </lineage>
</organism>
<dbReference type="Gene3D" id="1.10.340.70">
    <property type="match status" value="1"/>
</dbReference>
<evidence type="ECO:0000256" key="1">
    <source>
        <dbReference type="ARBA" id="ARBA00012493"/>
    </source>
</evidence>
<reference evidence="4" key="1">
    <citation type="submission" date="2021-07" db="EMBL/GenBank/DDBJ databases">
        <authorList>
            <person name="Catto M.A."/>
            <person name="Jacobson A."/>
            <person name="Kennedy G."/>
            <person name="Labadie P."/>
            <person name="Hunt B.G."/>
            <person name="Srinivasan R."/>
        </authorList>
    </citation>
    <scope>NUCLEOTIDE SEQUENCE</scope>
    <source>
        <strain evidence="4">PL_HMW_Pooled</strain>
        <tissue evidence="4">Head</tissue>
    </source>
</reference>
<dbReference type="PANTHER" id="PTHR37984:SF5">
    <property type="entry name" value="PROTEIN NYNRIN-LIKE"/>
    <property type="match status" value="1"/>
</dbReference>
<dbReference type="InterPro" id="IPR050951">
    <property type="entry name" value="Retrovirus_Pol_polyprotein"/>
</dbReference>
<accession>A0AAE1I1J9</accession>
<protein>
    <recommendedName>
        <fullName evidence="1">RNA-directed DNA polymerase</fullName>
        <ecNumber evidence="1">2.7.7.49</ecNumber>
    </recommendedName>
</protein>
<dbReference type="InterPro" id="IPR001584">
    <property type="entry name" value="Integrase_cat-core"/>
</dbReference>
<proteinExistence type="predicted"/>
<dbReference type="GO" id="GO:0003676">
    <property type="term" value="F:nucleic acid binding"/>
    <property type="evidence" value="ECO:0007669"/>
    <property type="project" value="InterPro"/>
</dbReference>
<dbReference type="EC" id="2.7.7.49" evidence="1"/>
<dbReference type="Pfam" id="PF00665">
    <property type="entry name" value="rve"/>
    <property type="match status" value="1"/>
</dbReference>
<dbReference type="Pfam" id="PF00078">
    <property type="entry name" value="RVT_1"/>
    <property type="match status" value="1"/>
</dbReference>
<dbReference type="PANTHER" id="PTHR37984">
    <property type="entry name" value="PROTEIN CBG26694"/>
    <property type="match status" value="1"/>
</dbReference>
<dbReference type="Gene3D" id="3.30.70.270">
    <property type="match status" value="1"/>
</dbReference>
<dbReference type="InterPro" id="IPR012337">
    <property type="entry name" value="RNaseH-like_sf"/>
</dbReference>
<evidence type="ECO:0000313" key="5">
    <source>
        <dbReference type="Proteomes" id="UP001219518"/>
    </source>
</evidence>
<dbReference type="Pfam" id="PF17921">
    <property type="entry name" value="Integrase_H2C2"/>
    <property type="match status" value="1"/>
</dbReference>
<dbReference type="EMBL" id="JAHWGI010001416">
    <property type="protein sequence ID" value="KAK3930939.1"/>
    <property type="molecule type" value="Genomic_DNA"/>
</dbReference>
<dbReference type="GO" id="GO:0003964">
    <property type="term" value="F:RNA-directed DNA polymerase activity"/>
    <property type="evidence" value="ECO:0007669"/>
    <property type="project" value="UniProtKB-EC"/>
</dbReference>
<dbReference type="GO" id="GO:0015074">
    <property type="term" value="P:DNA integration"/>
    <property type="evidence" value="ECO:0007669"/>
    <property type="project" value="InterPro"/>
</dbReference>
<dbReference type="Gene3D" id="3.30.420.10">
    <property type="entry name" value="Ribonuclease H-like superfamily/Ribonuclease H"/>
    <property type="match status" value="1"/>
</dbReference>
<dbReference type="PROSITE" id="PS50994">
    <property type="entry name" value="INTEGRASE"/>
    <property type="match status" value="1"/>
</dbReference>
<evidence type="ECO:0000313" key="4">
    <source>
        <dbReference type="EMBL" id="KAK3930939.1"/>
    </source>
</evidence>